<proteinExistence type="predicted"/>
<evidence type="ECO:0000313" key="1">
    <source>
        <dbReference type="EMBL" id="XDQ40793.1"/>
    </source>
</evidence>
<dbReference type="AlphaFoldDB" id="A0AB39QHJ3"/>
<organism evidence="1">
    <name type="scientific">Streptomyces sp. R28</name>
    <dbReference type="NCBI Taxonomy" id="3238628"/>
    <lineage>
        <taxon>Bacteria</taxon>
        <taxon>Bacillati</taxon>
        <taxon>Actinomycetota</taxon>
        <taxon>Actinomycetes</taxon>
        <taxon>Kitasatosporales</taxon>
        <taxon>Streptomycetaceae</taxon>
        <taxon>Streptomyces</taxon>
    </lineage>
</organism>
<gene>
    <name evidence="1" type="ORF">AB5J49_27995</name>
</gene>
<accession>A0AB39QHJ3</accession>
<sequence length="82" mass="9488">MPPPGLQAAAFEALSKLPRIRLDHDDVDVAGRSAVGVSCPEVDWTFLFDRRTYDYLWVRSGWYWETRTLQDLRAVDRIGQYA</sequence>
<reference evidence="1" key="1">
    <citation type="submission" date="2024-07" db="EMBL/GenBank/DDBJ databases">
        <authorList>
            <person name="Yu S.T."/>
        </authorList>
    </citation>
    <scope>NUCLEOTIDE SEQUENCE</scope>
    <source>
        <strain evidence="1">R28</strain>
    </source>
</reference>
<name>A0AB39QHJ3_9ACTN</name>
<protein>
    <submittedName>
        <fullName evidence="1">Uncharacterized protein</fullName>
    </submittedName>
</protein>
<dbReference type="RefSeq" id="WP_369175504.1">
    <property type="nucleotide sequence ID" value="NZ_CP163439.1"/>
</dbReference>
<dbReference type="EMBL" id="CP163439">
    <property type="protein sequence ID" value="XDQ40793.1"/>
    <property type="molecule type" value="Genomic_DNA"/>
</dbReference>